<dbReference type="GO" id="GO:0005829">
    <property type="term" value="C:cytosol"/>
    <property type="evidence" value="ECO:0007669"/>
    <property type="project" value="TreeGrafter"/>
</dbReference>
<comment type="caution">
    <text evidence="4">The sequence shown here is derived from an EMBL/GenBank/DDBJ whole genome shotgun (WGS) entry which is preliminary data.</text>
</comment>
<accession>A0A267MLT2</accession>
<sequence>MLLLFLIIIIDEAQNLTKYEIKTIVSRVGEGSKIVLVGDQEQIDHSYLDSCNNGLSYLIEKFKEHRLSGHITFKKGERSQLVRLAAEIL</sequence>
<evidence type="ECO:0000256" key="1">
    <source>
        <dbReference type="ARBA" id="ARBA00022741"/>
    </source>
</evidence>
<dbReference type="SUPFAM" id="SSF52540">
    <property type="entry name" value="P-loop containing nucleoside triphosphate hydrolases"/>
    <property type="match status" value="1"/>
</dbReference>
<dbReference type="AlphaFoldDB" id="A0A267MLT2"/>
<dbReference type="EMBL" id="NIBG01000006">
    <property type="protein sequence ID" value="PAB59763.1"/>
    <property type="molecule type" value="Genomic_DNA"/>
</dbReference>
<dbReference type="Pfam" id="PF02562">
    <property type="entry name" value="PhoH"/>
    <property type="match status" value="1"/>
</dbReference>
<dbReference type="Gene3D" id="3.40.50.300">
    <property type="entry name" value="P-loop containing nucleotide triphosphate hydrolases"/>
    <property type="match status" value="1"/>
</dbReference>
<dbReference type="PANTHER" id="PTHR30473:SF2">
    <property type="entry name" value="PIN DOMAIN-CONTAINING PROTEIN"/>
    <property type="match status" value="1"/>
</dbReference>
<dbReference type="OrthoDB" id="9773137at2"/>
<evidence type="ECO:0000313" key="5">
    <source>
        <dbReference type="Proteomes" id="UP000216024"/>
    </source>
</evidence>
<dbReference type="GO" id="GO:0005524">
    <property type="term" value="F:ATP binding"/>
    <property type="evidence" value="ECO:0007669"/>
    <property type="project" value="UniProtKB-KW"/>
</dbReference>
<dbReference type="Proteomes" id="UP000216024">
    <property type="component" value="Unassembled WGS sequence"/>
</dbReference>
<organism evidence="4 5">
    <name type="scientific">Anaeromicrobium sediminis</name>
    <dbReference type="NCBI Taxonomy" id="1478221"/>
    <lineage>
        <taxon>Bacteria</taxon>
        <taxon>Bacillati</taxon>
        <taxon>Bacillota</taxon>
        <taxon>Clostridia</taxon>
        <taxon>Peptostreptococcales</taxon>
        <taxon>Thermotaleaceae</taxon>
        <taxon>Anaeromicrobium</taxon>
    </lineage>
</organism>
<feature type="domain" description="PhoH-like protein" evidence="3">
    <location>
        <begin position="7"/>
        <end position="84"/>
    </location>
</feature>
<reference evidence="4 5" key="1">
    <citation type="submission" date="2017-06" db="EMBL/GenBank/DDBJ databases">
        <title>Draft genome sequence of anaerobic fermentative bacterium Anaeromicrobium sediminis DY2726D isolated from West Pacific Ocean sediments.</title>
        <authorList>
            <person name="Zeng X."/>
        </authorList>
    </citation>
    <scope>NUCLEOTIDE SEQUENCE [LARGE SCALE GENOMIC DNA]</scope>
    <source>
        <strain evidence="4 5">DY2726D</strain>
    </source>
</reference>
<keyword evidence="5" id="KW-1185">Reference proteome</keyword>
<dbReference type="PANTHER" id="PTHR30473">
    <property type="entry name" value="PROTEIN PHOH"/>
    <property type="match status" value="1"/>
</dbReference>
<dbReference type="InterPro" id="IPR027417">
    <property type="entry name" value="P-loop_NTPase"/>
</dbReference>
<evidence type="ECO:0000256" key="2">
    <source>
        <dbReference type="ARBA" id="ARBA00022840"/>
    </source>
</evidence>
<keyword evidence="2" id="KW-0067">ATP-binding</keyword>
<gene>
    <name evidence="4" type="ORF">CCE28_08480</name>
</gene>
<evidence type="ECO:0000259" key="3">
    <source>
        <dbReference type="Pfam" id="PF02562"/>
    </source>
</evidence>
<evidence type="ECO:0000313" key="4">
    <source>
        <dbReference type="EMBL" id="PAB59763.1"/>
    </source>
</evidence>
<protein>
    <recommendedName>
        <fullName evidence="3">PhoH-like protein domain-containing protein</fullName>
    </recommendedName>
</protein>
<keyword evidence="1" id="KW-0547">Nucleotide-binding</keyword>
<dbReference type="InterPro" id="IPR051451">
    <property type="entry name" value="PhoH2-like"/>
</dbReference>
<dbReference type="InterPro" id="IPR003714">
    <property type="entry name" value="PhoH"/>
</dbReference>
<proteinExistence type="predicted"/>
<name>A0A267MLT2_9FIRM</name>